<comment type="caution">
    <text evidence="10">The sequence shown here is derived from an EMBL/GenBank/DDBJ whole genome shotgun (WGS) entry which is preliminary data.</text>
</comment>
<organism evidence="10 11">
    <name type="scientific">Mortierella polycephala</name>
    <dbReference type="NCBI Taxonomy" id="41804"/>
    <lineage>
        <taxon>Eukaryota</taxon>
        <taxon>Fungi</taxon>
        <taxon>Fungi incertae sedis</taxon>
        <taxon>Mucoromycota</taxon>
        <taxon>Mortierellomycotina</taxon>
        <taxon>Mortierellomycetes</taxon>
        <taxon>Mortierellales</taxon>
        <taxon>Mortierellaceae</taxon>
        <taxon>Mortierella</taxon>
    </lineage>
</organism>
<evidence type="ECO:0000256" key="4">
    <source>
        <dbReference type="ARBA" id="ARBA00022692"/>
    </source>
</evidence>
<keyword evidence="5" id="KW-0677">Repeat</keyword>
<accession>A0A9P6Q9Y9</accession>
<dbReference type="OrthoDB" id="250329at2759"/>
<evidence type="ECO:0000256" key="3">
    <source>
        <dbReference type="ARBA" id="ARBA00022448"/>
    </source>
</evidence>
<comment type="subcellular location">
    <subcellularLocation>
        <location evidence="1">Membrane</location>
        <topology evidence="1">Multi-pass membrane protein</topology>
    </subcellularLocation>
</comment>
<dbReference type="InterPro" id="IPR018108">
    <property type="entry name" value="MCP_transmembrane"/>
</dbReference>
<evidence type="ECO:0000313" key="11">
    <source>
        <dbReference type="Proteomes" id="UP000726737"/>
    </source>
</evidence>
<reference evidence="10" key="1">
    <citation type="journal article" date="2020" name="Fungal Divers.">
        <title>Resolving the Mortierellaceae phylogeny through synthesis of multi-gene phylogenetics and phylogenomics.</title>
        <authorList>
            <person name="Vandepol N."/>
            <person name="Liber J."/>
            <person name="Desiro A."/>
            <person name="Na H."/>
            <person name="Kennedy M."/>
            <person name="Barry K."/>
            <person name="Grigoriev I.V."/>
            <person name="Miller A.N."/>
            <person name="O'Donnell K."/>
            <person name="Stajich J.E."/>
            <person name="Bonito G."/>
        </authorList>
    </citation>
    <scope>NUCLEOTIDE SEQUENCE</scope>
    <source>
        <strain evidence="10">KOD948</strain>
    </source>
</reference>
<evidence type="ECO:0000256" key="1">
    <source>
        <dbReference type="ARBA" id="ARBA00004141"/>
    </source>
</evidence>
<protein>
    <recommendedName>
        <fullName evidence="12">Mitochondrial carrier</fullName>
    </recommendedName>
</protein>
<dbReference type="PROSITE" id="PS50920">
    <property type="entry name" value="SOLCAR"/>
    <property type="match status" value="1"/>
</dbReference>
<feature type="repeat" description="Solcar" evidence="8">
    <location>
        <begin position="1"/>
        <end position="41"/>
    </location>
</feature>
<keyword evidence="7 8" id="KW-0472">Membrane</keyword>
<evidence type="ECO:0000256" key="2">
    <source>
        <dbReference type="ARBA" id="ARBA00006375"/>
    </source>
</evidence>
<evidence type="ECO:0000256" key="5">
    <source>
        <dbReference type="ARBA" id="ARBA00022737"/>
    </source>
</evidence>
<evidence type="ECO:0000313" key="10">
    <source>
        <dbReference type="EMBL" id="KAG0263748.1"/>
    </source>
</evidence>
<keyword evidence="4 8" id="KW-0812">Transmembrane</keyword>
<gene>
    <name evidence="10" type="ORF">BG011_008177</name>
</gene>
<dbReference type="PANTHER" id="PTHR45667">
    <property type="entry name" value="S-ADENOSYLMETHIONINE MITOCHONDRIAL CARRIER PROTEIN"/>
    <property type="match status" value="1"/>
</dbReference>
<dbReference type="AlphaFoldDB" id="A0A9P6Q9Y9"/>
<evidence type="ECO:0000256" key="6">
    <source>
        <dbReference type="ARBA" id="ARBA00022989"/>
    </source>
</evidence>
<keyword evidence="11" id="KW-1185">Reference proteome</keyword>
<evidence type="ECO:0000256" key="9">
    <source>
        <dbReference type="RuleBase" id="RU000488"/>
    </source>
</evidence>
<dbReference type="GO" id="GO:0016020">
    <property type="term" value="C:membrane"/>
    <property type="evidence" value="ECO:0007669"/>
    <property type="project" value="UniProtKB-SubCell"/>
</dbReference>
<dbReference type="SUPFAM" id="SSF103506">
    <property type="entry name" value="Mitochondrial carrier"/>
    <property type="match status" value="1"/>
</dbReference>
<keyword evidence="3 9" id="KW-0813">Transport</keyword>
<comment type="similarity">
    <text evidence="2 9">Belongs to the mitochondrial carrier (TC 2.A.29) family.</text>
</comment>
<evidence type="ECO:0008006" key="12">
    <source>
        <dbReference type="Google" id="ProtNLM"/>
    </source>
</evidence>
<proteinExistence type="inferred from homology"/>
<evidence type="ECO:0000256" key="7">
    <source>
        <dbReference type="ARBA" id="ARBA00023136"/>
    </source>
</evidence>
<dbReference type="Gene3D" id="1.50.40.10">
    <property type="entry name" value="Mitochondrial carrier domain"/>
    <property type="match status" value="1"/>
</dbReference>
<evidence type="ECO:0000256" key="8">
    <source>
        <dbReference type="PROSITE-ProRule" id="PRU00282"/>
    </source>
</evidence>
<keyword evidence="6" id="KW-1133">Transmembrane helix</keyword>
<dbReference type="EMBL" id="JAAAJA010000066">
    <property type="protein sequence ID" value="KAG0263748.1"/>
    <property type="molecule type" value="Genomic_DNA"/>
</dbReference>
<dbReference type="Pfam" id="PF00153">
    <property type="entry name" value="Mito_carr"/>
    <property type="match status" value="1"/>
</dbReference>
<dbReference type="Proteomes" id="UP000726737">
    <property type="component" value="Unassembled WGS sequence"/>
</dbReference>
<sequence length="344" mass="37156">MMQICRSEGVAGLWSGYGSTFSALLPYTIIYFATYEQLKQIARWIEHSKGNSRPWDYAPALRDYCSHFGQPNSKVSKTQLTLDTYMMCVASAAVISSTVCQTATVLSNTLRGHLGLTQKSSTDHLRSVKRPVSLETVRMSPLLSPEISALSPLPSTRHFPYALSVVNFVGSSSFKSHPFVPPQFRAMTSRASTVAGQALISLPWQQCQHATLTTTSLLPIRNTMGLHGLKGHVGLTIPWHPSIVSQANVLILPAFSATTTALQRTPGSVMMIVPTPLAGAVLSSNDNEKTRVANNVALSKTSQATGIFRTIARGLGPRILWTVPGVTMTTAGFEVLRSIAQGAQ</sequence>
<name>A0A9P6Q9Y9_9FUNG</name>
<dbReference type="InterPro" id="IPR023395">
    <property type="entry name" value="MCP_dom_sf"/>
</dbReference>